<dbReference type="Gene3D" id="1.10.150.130">
    <property type="match status" value="1"/>
</dbReference>
<keyword evidence="3" id="KW-0233">DNA recombination</keyword>
<evidence type="ECO:0000256" key="1">
    <source>
        <dbReference type="ARBA" id="ARBA00022908"/>
    </source>
</evidence>
<dbReference type="InterPro" id="IPR013762">
    <property type="entry name" value="Integrase-like_cat_sf"/>
</dbReference>
<keyword evidence="1" id="KW-0229">DNA integration</keyword>
<accession>D4BIV6</accession>
<gene>
    <name evidence="7" type="ORF">CIT292_10473</name>
</gene>
<dbReference type="EMBL" id="ABWL02000023">
    <property type="protein sequence ID" value="EFE06350.1"/>
    <property type="molecule type" value="Genomic_DNA"/>
</dbReference>
<proteinExistence type="predicted"/>
<comment type="caution">
    <text evidence="7">The sequence shown here is derived from an EMBL/GenBank/DDBJ whole genome shotgun (WGS) entry which is preliminary data.</text>
</comment>
<reference evidence="7 8" key="1">
    <citation type="submission" date="2010-02" db="EMBL/GenBank/DDBJ databases">
        <authorList>
            <person name="Weinstock G."/>
            <person name="Sodergren E."/>
            <person name="Clifton S."/>
            <person name="Fulton L."/>
            <person name="Fulton B."/>
            <person name="Courtney L."/>
            <person name="Fronick C."/>
            <person name="Harrison M."/>
            <person name="Strong C."/>
            <person name="Farmer C."/>
            <person name="Delahaunty K."/>
            <person name="Markovic C."/>
            <person name="Hall O."/>
            <person name="Minx P."/>
            <person name="Tomlinson C."/>
            <person name="Mitreva M."/>
            <person name="Nelson J."/>
            <person name="Hou S."/>
            <person name="Wollam A."/>
            <person name="Pepin K.H."/>
            <person name="Johnson M."/>
            <person name="Bhonagiri V."/>
            <person name="Zhang X."/>
            <person name="Suruliraj S."/>
            <person name="Warren W."/>
            <person name="Chinwalla A."/>
            <person name="Mardis E.R."/>
            <person name="Wilson R.K."/>
        </authorList>
    </citation>
    <scope>NUCLEOTIDE SEQUENCE [LARGE SCALE GENOMIC DNA]</scope>
    <source>
        <strain evidence="7 8">ATCC 29220</strain>
    </source>
</reference>
<dbReference type="InterPro" id="IPR002104">
    <property type="entry name" value="Integrase_catalytic"/>
</dbReference>
<organism evidence="7 8">
    <name type="scientific">Citrobacter youngae ATCC 29220</name>
    <dbReference type="NCBI Taxonomy" id="500640"/>
    <lineage>
        <taxon>Bacteria</taxon>
        <taxon>Pseudomonadati</taxon>
        <taxon>Pseudomonadota</taxon>
        <taxon>Gammaproteobacteria</taxon>
        <taxon>Enterobacterales</taxon>
        <taxon>Enterobacteriaceae</taxon>
        <taxon>Citrobacter</taxon>
        <taxon>Citrobacter freundii complex</taxon>
    </lineage>
</organism>
<dbReference type="SUPFAM" id="SSF56349">
    <property type="entry name" value="DNA breaking-rejoining enzymes"/>
    <property type="match status" value="1"/>
</dbReference>
<protein>
    <recommendedName>
        <fullName evidence="9">DNA-binding protein</fullName>
    </recommendedName>
</protein>
<evidence type="ECO:0000256" key="3">
    <source>
        <dbReference type="ARBA" id="ARBA00023172"/>
    </source>
</evidence>
<dbReference type="GO" id="GO:0015074">
    <property type="term" value="P:DNA integration"/>
    <property type="evidence" value="ECO:0007669"/>
    <property type="project" value="UniProtKB-KW"/>
</dbReference>
<dbReference type="GO" id="GO:0003677">
    <property type="term" value="F:DNA binding"/>
    <property type="evidence" value="ECO:0007669"/>
    <property type="project" value="UniProtKB-UniRule"/>
</dbReference>
<evidence type="ECO:0000313" key="8">
    <source>
        <dbReference type="Proteomes" id="UP000003880"/>
    </source>
</evidence>
<dbReference type="PROSITE" id="PS51898">
    <property type="entry name" value="TYR_RECOMBINASE"/>
    <property type="match status" value="1"/>
</dbReference>
<evidence type="ECO:0000259" key="6">
    <source>
        <dbReference type="PROSITE" id="PS51900"/>
    </source>
</evidence>
<keyword evidence="2 4" id="KW-0238">DNA-binding</keyword>
<dbReference type="InterPro" id="IPR011010">
    <property type="entry name" value="DNA_brk_join_enz"/>
</dbReference>
<dbReference type="InterPro" id="IPR044068">
    <property type="entry name" value="CB"/>
</dbReference>
<evidence type="ECO:0008006" key="9">
    <source>
        <dbReference type="Google" id="ProtNLM"/>
    </source>
</evidence>
<evidence type="ECO:0000259" key="5">
    <source>
        <dbReference type="PROSITE" id="PS51898"/>
    </source>
</evidence>
<dbReference type="Proteomes" id="UP000003880">
    <property type="component" value="Unassembled WGS sequence"/>
</dbReference>
<dbReference type="Pfam" id="PF12834">
    <property type="entry name" value="Phage_int_SAM_2"/>
    <property type="match status" value="1"/>
</dbReference>
<dbReference type="InterPro" id="IPR010998">
    <property type="entry name" value="Integrase_recombinase_N"/>
</dbReference>
<evidence type="ECO:0000256" key="4">
    <source>
        <dbReference type="PROSITE-ProRule" id="PRU01248"/>
    </source>
</evidence>
<feature type="domain" description="Core-binding (CB)" evidence="6">
    <location>
        <begin position="1"/>
        <end position="79"/>
    </location>
</feature>
<name>D4BIV6_9ENTR</name>
<dbReference type="InterPro" id="IPR024456">
    <property type="entry name" value="Integrase_catalytic_putative"/>
</dbReference>
<dbReference type="eggNOG" id="COG0582">
    <property type="taxonomic scope" value="Bacteria"/>
</dbReference>
<dbReference type="InterPro" id="IPR024457">
    <property type="entry name" value="Putative_integrase_N"/>
</dbReference>
<dbReference type="HOGENOM" id="CLU_084195_1_0_6"/>
<feature type="domain" description="Tyr recombinase" evidence="5">
    <location>
        <begin position="103"/>
        <end position="285"/>
    </location>
</feature>
<evidence type="ECO:0000256" key="2">
    <source>
        <dbReference type="ARBA" id="ARBA00023125"/>
    </source>
</evidence>
<dbReference type="Gene3D" id="1.10.443.10">
    <property type="entry name" value="Intergrase catalytic core"/>
    <property type="match status" value="1"/>
</dbReference>
<dbReference type="GO" id="GO:0006310">
    <property type="term" value="P:DNA recombination"/>
    <property type="evidence" value="ECO:0007669"/>
    <property type="project" value="UniProtKB-KW"/>
</dbReference>
<dbReference type="PROSITE" id="PS51900">
    <property type="entry name" value="CB"/>
    <property type="match status" value="1"/>
</dbReference>
<sequence length="285" mass="31905">MEKLALLAGGSFKTIHDRIRIAGRLSQHLHRLNIQIKDLQHLKSSHIESYIQARLDSGITPRTLQNEMAALRTILAQAGREKFAHSERISNKALGLGNASRAGTHRALTPDRWQAALADFRDRDEGLAVTLELARAMGLRSQEAVQCCQSLKSWAAALDRGDERLQVVFGTKGSRPRKTLALEPEHLREILSRAIPLAEQRHGRLIDKPDLRSAMNYWRSSASRAGLTGPYAPHSLRYAWAQEAMTAYRKQGLSMKEARAMVAMDLGHGDGRGRYIQRVYGEQTE</sequence>
<dbReference type="AlphaFoldDB" id="D4BIV6"/>
<evidence type="ECO:0000313" key="7">
    <source>
        <dbReference type="EMBL" id="EFE06350.1"/>
    </source>
</evidence>
<dbReference type="Pfam" id="PF12835">
    <property type="entry name" value="Integrase_1"/>
    <property type="match status" value="1"/>
</dbReference>